<comment type="caution">
    <text evidence="10">The sequence shown here is derived from an EMBL/GenBank/DDBJ whole genome shotgun (WGS) entry which is preliminary data.</text>
</comment>
<keyword evidence="3" id="KW-0808">Transferase</keyword>
<evidence type="ECO:0000256" key="4">
    <source>
        <dbReference type="ARBA" id="ARBA00022692"/>
    </source>
</evidence>
<evidence type="ECO:0000256" key="1">
    <source>
        <dbReference type="ARBA" id="ARBA00004167"/>
    </source>
</evidence>
<comment type="subcellular location">
    <subcellularLocation>
        <location evidence="1">Membrane</location>
        <topology evidence="1">Single-pass membrane protein</topology>
    </subcellularLocation>
</comment>
<protein>
    <submittedName>
        <fullName evidence="10">Uncharacterized protein</fullName>
    </submittedName>
</protein>
<keyword evidence="5 8" id="KW-1133">Transmembrane helix</keyword>
<gene>
    <name evidence="10" type="ORF">GOP47_0011320</name>
</gene>
<dbReference type="Proteomes" id="UP000886520">
    <property type="component" value="Chromosome 11"/>
</dbReference>
<dbReference type="OrthoDB" id="9970435at2759"/>
<reference evidence="10" key="1">
    <citation type="submission" date="2021-01" db="EMBL/GenBank/DDBJ databases">
        <title>Adiantum capillus-veneris genome.</title>
        <authorList>
            <person name="Fang Y."/>
            <person name="Liao Q."/>
        </authorList>
    </citation>
    <scope>NUCLEOTIDE SEQUENCE</scope>
    <source>
        <strain evidence="10">H3</strain>
        <tissue evidence="10">Leaf</tissue>
    </source>
</reference>
<dbReference type="GO" id="GO:0016020">
    <property type="term" value="C:membrane"/>
    <property type="evidence" value="ECO:0007669"/>
    <property type="project" value="UniProtKB-SubCell"/>
</dbReference>
<keyword evidence="7" id="KW-0325">Glycoprotein</keyword>
<dbReference type="EMBL" id="JABFUD020000011">
    <property type="protein sequence ID" value="KAI5073307.1"/>
    <property type="molecule type" value="Genomic_DNA"/>
</dbReference>
<keyword evidence="11" id="KW-1185">Reference proteome</keyword>
<feature type="chain" id="PRO_5038701677" evidence="9">
    <location>
        <begin position="23"/>
        <end position="517"/>
    </location>
</feature>
<dbReference type="Gene3D" id="3.40.50.300">
    <property type="entry name" value="P-loop containing nucleotide triphosphate hydrolases"/>
    <property type="match status" value="2"/>
</dbReference>
<name>A0A9D4UT00_ADICA</name>
<sequence length="517" mass="58367">MSAFSTFLLLFLLVIPSYGALALDRQREKCSIAVKSWALQAVNELSELAEDHHKQLKELLYFLHVPRTGGRTYHQCLLRHLYPKQQHCDRSYDKLRFNSSDHCKLLVNHDDYSILTKLPAESTSIVTNIRHPVDRVFSAYEFSVEVAARFFARNLRIKPKTQVTAAKTSKSTGSSTLSIWPWSHLVPWMRDDLFEREKLRLSGGADPLPLGFSNYDASSFVMPLHEFIHQPMVVDIVHNGATFQVTGLTNNSYIKEAGKIRNCVIDYPDLGLHILNVAKMRIDKMIFVGLTEKHEESAKLFAHIVGGQILPLGQPIDIASRNDVPTQTDSALSDAGMLAPNSSTSEVPDSQILPPPLEENLTVYGLIEKYEKCAGRFKNTQRQRRTVSLKNALPVNFSDEARREVLEDVLDEIRRMNALDLELYAYAQQRFKSQVLVQKSGVSRQFGSEHSMIWDTDTNINEGFQQAIGSSSWIFVSMLFMAGGVVTMAASLMVFANGKKIFKFQKGQNRGAMHEKL</sequence>
<dbReference type="PANTHER" id="PTHR12812:SF0">
    <property type="entry name" value="HEPARAN-SULFATE 6-O-SULFOTRANSFERASE"/>
    <property type="match status" value="1"/>
</dbReference>
<evidence type="ECO:0000313" key="11">
    <source>
        <dbReference type="Proteomes" id="UP000886520"/>
    </source>
</evidence>
<feature type="signal peptide" evidence="9">
    <location>
        <begin position="1"/>
        <end position="22"/>
    </location>
</feature>
<accession>A0A9D4UT00</accession>
<evidence type="ECO:0000256" key="7">
    <source>
        <dbReference type="ARBA" id="ARBA00023180"/>
    </source>
</evidence>
<keyword evidence="9" id="KW-0732">Signal</keyword>
<evidence type="ECO:0000256" key="6">
    <source>
        <dbReference type="ARBA" id="ARBA00023136"/>
    </source>
</evidence>
<keyword evidence="2" id="KW-0150">Chloroplast</keyword>
<evidence type="ECO:0000256" key="2">
    <source>
        <dbReference type="ARBA" id="ARBA00022528"/>
    </source>
</evidence>
<keyword evidence="4 8" id="KW-0812">Transmembrane</keyword>
<keyword evidence="6 8" id="KW-0472">Membrane</keyword>
<organism evidence="10 11">
    <name type="scientific">Adiantum capillus-veneris</name>
    <name type="common">Maidenhair fern</name>
    <dbReference type="NCBI Taxonomy" id="13818"/>
    <lineage>
        <taxon>Eukaryota</taxon>
        <taxon>Viridiplantae</taxon>
        <taxon>Streptophyta</taxon>
        <taxon>Embryophyta</taxon>
        <taxon>Tracheophyta</taxon>
        <taxon>Polypodiopsida</taxon>
        <taxon>Polypodiidae</taxon>
        <taxon>Polypodiales</taxon>
        <taxon>Pteridineae</taxon>
        <taxon>Pteridaceae</taxon>
        <taxon>Vittarioideae</taxon>
        <taxon>Adiantum</taxon>
    </lineage>
</organism>
<dbReference type="InterPro" id="IPR027417">
    <property type="entry name" value="P-loop_NTPase"/>
</dbReference>
<evidence type="ECO:0000256" key="9">
    <source>
        <dbReference type="SAM" id="SignalP"/>
    </source>
</evidence>
<dbReference type="PANTHER" id="PTHR12812">
    <property type="entry name" value="HEPARAN SULFATE 6-O-SULFOTRANSFERASE 3"/>
    <property type="match status" value="1"/>
</dbReference>
<feature type="transmembrane region" description="Helical" evidence="8">
    <location>
        <begin position="473"/>
        <end position="496"/>
    </location>
</feature>
<proteinExistence type="predicted"/>
<keyword evidence="2" id="KW-0934">Plastid</keyword>
<evidence type="ECO:0000256" key="5">
    <source>
        <dbReference type="ARBA" id="ARBA00022989"/>
    </source>
</evidence>
<dbReference type="AlphaFoldDB" id="A0A9D4UT00"/>
<evidence type="ECO:0000256" key="8">
    <source>
        <dbReference type="SAM" id="Phobius"/>
    </source>
</evidence>
<evidence type="ECO:0000256" key="3">
    <source>
        <dbReference type="ARBA" id="ARBA00022679"/>
    </source>
</evidence>
<evidence type="ECO:0000313" key="10">
    <source>
        <dbReference type="EMBL" id="KAI5073307.1"/>
    </source>
</evidence>
<dbReference type="GO" id="GO:0017095">
    <property type="term" value="F:heparan sulfate 6-sulfotransferase activity"/>
    <property type="evidence" value="ECO:0007669"/>
    <property type="project" value="TreeGrafter"/>
</dbReference>
<dbReference type="InterPro" id="IPR010635">
    <property type="entry name" value="Heparan_SO4-6-sulfoTrfase"/>
</dbReference>